<comment type="caution">
    <text evidence="2">The sequence shown here is derived from an EMBL/GenBank/DDBJ whole genome shotgun (WGS) entry which is preliminary data.</text>
</comment>
<dbReference type="EMBL" id="AMGY01000006">
    <property type="protein sequence ID" value="EXJ81214.1"/>
    <property type="molecule type" value="Genomic_DNA"/>
</dbReference>
<feature type="transmembrane region" description="Helical" evidence="1">
    <location>
        <begin position="12"/>
        <end position="34"/>
    </location>
</feature>
<accession>W9YFZ2</accession>
<gene>
    <name evidence="2" type="ORF">A1O3_07504</name>
</gene>
<sequence>MAHLSPEVIVSIVFGIFMAIVALGALVQVAYYAARGFRTEESRSDSFELEA</sequence>
<evidence type="ECO:0000256" key="1">
    <source>
        <dbReference type="SAM" id="Phobius"/>
    </source>
</evidence>
<dbReference type="GeneID" id="19171602"/>
<protein>
    <submittedName>
        <fullName evidence="2">Uncharacterized protein</fullName>
    </submittedName>
</protein>
<keyword evidence="1" id="KW-0812">Transmembrane</keyword>
<proteinExistence type="predicted"/>
<dbReference type="RefSeq" id="XP_007735802.1">
    <property type="nucleotide sequence ID" value="XM_007737612.1"/>
</dbReference>
<dbReference type="Proteomes" id="UP000019478">
    <property type="component" value="Unassembled WGS sequence"/>
</dbReference>
<evidence type="ECO:0000313" key="2">
    <source>
        <dbReference type="EMBL" id="EXJ81214.1"/>
    </source>
</evidence>
<keyword evidence="1" id="KW-0472">Membrane</keyword>
<dbReference type="OrthoDB" id="4137152at2759"/>
<keyword evidence="1" id="KW-1133">Transmembrane helix</keyword>
<reference evidence="2 3" key="1">
    <citation type="submission" date="2013-03" db="EMBL/GenBank/DDBJ databases">
        <title>The Genome Sequence of Capronia epimyces CBS 606.96.</title>
        <authorList>
            <consortium name="The Broad Institute Genomics Platform"/>
            <person name="Cuomo C."/>
            <person name="de Hoog S."/>
            <person name="Gorbushina A."/>
            <person name="Walker B."/>
            <person name="Young S.K."/>
            <person name="Zeng Q."/>
            <person name="Gargeya S."/>
            <person name="Fitzgerald M."/>
            <person name="Haas B."/>
            <person name="Abouelleil A."/>
            <person name="Allen A.W."/>
            <person name="Alvarado L."/>
            <person name="Arachchi H.M."/>
            <person name="Berlin A.M."/>
            <person name="Chapman S.B."/>
            <person name="Gainer-Dewar J."/>
            <person name="Goldberg J."/>
            <person name="Griggs A."/>
            <person name="Gujja S."/>
            <person name="Hansen M."/>
            <person name="Howarth C."/>
            <person name="Imamovic A."/>
            <person name="Ireland A."/>
            <person name="Larimer J."/>
            <person name="McCowan C."/>
            <person name="Murphy C."/>
            <person name="Pearson M."/>
            <person name="Poon T.W."/>
            <person name="Priest M."/>
            <person name="Roberts A."/>
            <person name="Saif S."/>
            <person name="Shea T."/>
            <person name="Sisk P."/>
            <person name="Sykes S."/>
            <person name="Wortman J."/>
            <person name="Nusbaum C."/>
            <person name="Birren B."/>
        </authorList>
    </citation>
    <scope>NUCLEOTIDE SEQUENCE [LARGE SCALE GENOMIC DNA]</scope>
    <source>
        <strain evidence="2 3">CBS 606.96</strain>
    </source>
</reference>
<keyword evidence="3" id="KW-1185">Reference proteome</keyword>
<evidence type="ECO:0000313" key="3">
    <source>
        <dbReference type="Proteomes" id="UP000019478"/>
    </source>
</evidence>
<name>W9YFZ2_9EURO</name>
<dbReference type="AlphaFoldDB" id="W9YFZ2"/>
<organism evidence="2 3">
    <name type="scientific">Capronia epimyces CBS 606.96</name>
    <dbReference type="NCBI Taxonomy" id="1182542"/>
    <lineage>
        <taxon>Eukaryota</taxon>
        <taxon>Fungi</taxon>
        <taxon>Dikarya</taxon>
        <taxon>Ascomycota</taxon>
        <taxon>Pezizomycotina</taxon>
        <taxon>Eurotiomycetes</taxon>
        <taxon>Chaetothyriomycetidae</taxon>
        <taxon>Chaetothyriales</taxon>
        <taxon>Herpotrichiellaceae</taxon>
        <taxon>Capronia</taxon>
    </lineage>
</organism>
<dbReference type="HOGENOM" id="CLU_3124896_0_0_1"/>